<accession>A0A926I0C8</accession>
<evidence type="ECO:0000256" key="7">
    <source>
        <dbReference type="ARBA" id="ARBA00023235"/>
    </source>
</evidence>
<dbReference type="InterPro" id="IPR013986">
    <property type="entry name" value="DExx_box_DNA_helicase_dom_sf"/>
</dbReference>
<feature type="binding site" evidence="11">
    <location>
        <begin position="25"/>
        <end position="32"/>
    </location>
    <ligand>
        <name>ATP</name>
        <dbReference type="ChEBI" id="CHEBI:30616"/>
    </ligand>
</feature>
<dbReference type="InterPro" id="IPR027417">
    <property type="entry name" value="P-loop_NTPase"/>
</dbReference>
<comment type="similarity">
    <text evidence="1">Belongs to the helicase family. UvrD subfamily.</text>
</comment>
<evidence type="ECO:0000256" key="4">
    <source>
        <dbReference type="ARBA" id="ARBA00022806"/>
    </source>
</evidence>
<dbReference type="InterPro" id="IPR014017">
    <property type="entry name" value="DNA_helicase_UvrD-like_C"/>
</dbReference>
<feature type="domain" description="UvrD-like helicase ATP-binding" evidence="12">
    <location>
        <begin position="4"/>
        <end position="275"/>
    </location>
</feature>
<reference evidence="14" key="1">
    <citation type="submission" date="2020-08" db="EMBL/GenBank/DDBJ databases">
        <title>Genome public.</title>
        <authorList>
            <person name="Liu C."/>
            <person name="Sun Q."/>
        </authorList>
    </citation>
    <scope>NUCLEOTIDE SEQUENCE</scope>
    <source>
        <strain evidence="14">NSJ-32</strain>
    </source>
</reference>
<dbReference type="GO" id="GO:0005524">
    <property type="term" value="F:ATP binding"/>
    <property type="evidence" value="ECO:0007669"/>
    <property type="project" value="UniProtKB-UniRule"/>
</dbReference>
<gene>
    <name evidence="14" type="ORF">H8730_00730</name>
</gene>
<comment type="catalytic activity">
    <reaction evidence="10">
        <text>ATP + H2O = ADP + phosphate + H(+)</text>
        <dbReference type="Rhea" id="RHEA:13065"/>
        <dbReference type="ChEBI" id="CHEBI:15377"/>
        <dbReference type="ChEBI" id="CHEBI:15378"/>
        <dbReference type="ChEBI" id="CHEBI:30616"/>
        <dbReference type="ChEBI" id="CHEBI:43474"/>
        <dbReference type="ChEBI" id="CHEBI:456216"/>
        <dbReference type="EC" id="5.6.2.4"/>
    </reaction>
</comment>
<name>A0A926I0C8_9FIRM</name>
<dbReference type="Pfam" id="PF13361">
    <property type="entry name" value="UvrD_C"/>
    <property type="match status" value="2"/>
</dbReference>
<dbReference type="InterPro" id="IPR000212">
    <property type="entry name" value="DNA_helicase_UvrD/REP"/>
</dbReference>
<dbReference type="GO" id="GO:0016787">
    <property type="term" value="F:hydrolase activity"/>
    <property type="evidence" value="ECO:0007669"/>
    <property type="project" value="UniProtKB-UniRule"/>
</dbReference>
<protein>
    <recommendedName>
        <fullName evidence="9">DNA 3'-5' helicase</fullName>
        <ecNumber evidence="9">5.6.2.4</ecNumber>
    </recommendedName>
</protein>
<dbReference type="EC" id="5.6.2.4" evidence="9"/>
<evidence type="ECO:0000256" key="2">
    <source>
        <dbReference type="ARBA" id="ARBA00022741"/>
    </source>
</evidence>
<keyword evidence="3 11" id="KW-0378">Hydrolase</keyword>
<evidence type="ECO:0000313" key="15">
    <source>
        <dbReference type="Proteomes" id="UP000657006"/>
    </source>
</evidence>
<keyword evidence="7" id="KW-0413">Isomerase</keyword>
<organism evidence="14 15">
    <name type="scientific">Bianquea renquensis</name>
    <dbReference type="NCBI Taxonomy" id="2763661"/>
    <lineage>
        <taxon>Bacteria</taxon>
        <taxon>Bacillati</taxon>
        <taxon>Bacillota</taxon>
        <taxon>Clostridia</taxon>
        <taxon>Eubacteriales</taxon>
        <taxon>Bianqueaceae</taxon>
        <taxon>Bianquea</taxon>
    </lineage>
</organism>
<keyword evidence="2 11" id="KW-0547">Nucleotide-binding</keyword>
<keyword evidence="5 11" id="KW-0067">ATP-binding</keyword>
<comment type="caution">
    <text evidence="14">The sequence shown here is derived from an EMBL/GenBank/DDBJ whole genome shotgun (WGS) entry which is preliminary data.</text>
</comment>
<dbReference type="AlphaFoldDB" id="A0A926I0C8"/>
<dbReference type="PANTHER" id="PTHR11070">
    <property type="entry name" value="UVRD / RECB / PCRA DNA HELICASE FAMILY MEMBER"/>
    <property type="match status" value="1"/>
</dbReference>
<dbReference type="Gene3D" id="1.10.10.160">
    <property type="match status" value="1"/>
</dbReference>
<dbReference type="Pfam" id="PF00580">
    <property type="entry name" value="UvrD-helicase"/>
    <property type="match status" value="1"/>
</dbReference>
<dbReference type="EMBL" id="JACRSQ010000001">
    <property type="protein sequence ID" value="MBC8542075.1"/>
    <property type="molecule type" value="Genomic_DNA"/>
</dbReference>
<evidence type="ECO:0000256" key="11">
    <source>
        <dbReference type="PROSITE-ProRule" id="PRU00560"/>
    </source>
</evidence>
<evidence type="ECO:0000256" key="6">
    <source>
        <dbReference type="ARBA" id="ARBA00023125"/>
    </source>
</evidence>
<keyword evidence="6" id="KW-0238">DNA-binding</keyword>
<dbReference type="CDD" id="cd17932">
    <property type="entry name" value="DEXQc_UvrD"/>
    <property type="match status" value="1"/>
</dbReference>
<comment type="catalytic activity">
    <reaction evidence="8">
        <text>Couples ATP hydrolysis with the unwinding of duplex DNA by translocating in the 3'-5' direction.</text>
        <dbReference type="EC" id="5.6.2.4"/>
    </reaction>
</comment>
<dbReference type="GO" id="GO:0043138">
    <property type="term" value="F:3'-5' DNA helicase activity"/>
    <property type="evidence" value="ECO:0007669"/>
    <property type="project" value="UniProtKB-EC"/>
</dbReference>
<dbReference type="GO" id="GO:0003677">
    <property type="term" value="F:DNA binding"/>
    <property type="evidence" value="ECO:0007669"/>
    <property type="project" value="UniProtKB-KW"/>
</dbReference>
<dbReference type="Proteomes" id="UP000657006">
    <property type="component" value="Unassembled WGS sequence"/>
</dbReference>
<evidence type="ECO:0000313" key="14">
    <source>
        <dbReference type="EMBL" id="MBC8542075.1"/>
    </source>
</evidence>
<evidence type="ECO:0000256" key="8">
    <source>
        <dbReference type="ARBA" id="ARBA00034617"/>
    </source>
</evidence>
<feature type="domain" description="UvrD-like helicase C-terminal" evidence="13">
    <location>
        <begin position="276"/>
        <end position="535"/>
    </location>
</feature>
<dbReference type="PANTHER" id="PTHR11070:SF2">
    <property type="entry name" value="ATP-DEPENDENT DNA HELICASE SRS2"/>
    <property type="match status" value="1"/>
</dbReference>
<dbReference type="GO" id="GO:0000725">
    <property type="term" value="P:recombinational repair"/>
    <property type="evidence" value="ECO:0007669"/>
    <property type="project" value="TreeGrafter"/>
</dbReference>
<dbReference type="Gene3D" id="3.40.50.300">
    <property type="entry name" value="P-loop containing nucleotide triphosphate hydrolases"/>
    <property type="match status" value="2"/>
</dbReference>
<dbReference type="InterPro" id="IPR014016">
    <property type="entry name" value="UvrD-like_ATP-bd"/>
</dbReference>
<dbReference type="PROSITE" id="PS51217">
    <property type="entry name" value="UVRD_HELICASE_CTER"/>
    <property type="match status" value="1"/>
</dbReference>
<keyword evidence="15" id="KW-1185">Reference proteome</keyword>
<evidence type="ECO:0000256" key="10">
    <source>
        <dbReference type="ARBA" id="ARBA00048988"/>
    </source>
</evidence>
<dbReference type="PROSITE" id="PS51198">
    <property type="entry name" value="UVRD_HELICASE_ATP_BIND"/>
    <property type="match status" value="1"/>
</dbReference>
<evidence type="ECO:0000256" key="9">
    <source>
        <dbReference type="ARBA" id="ARBA00034808"/>
    </source>
</evidence>
<sequence length="605" mass="69664">MGEIRQNEEQMAAIRHGKGPMLVLAGPGTGKTTVITHRIVHLIQEYKAAPEEILVITFTKAAAEEMRARFHALWNRSNCVEFGTFHSIFFRILRESGVRAGVFDEQTGRIVMTAFFEQRLGLEREEAQTKGEEFLCHRSRRINAGEMAVQDNALDAALYEDADWYYEEEKKKRNCLDFDDMLLRTRALLWTDPAALLRWQMRYTYILVDEFQDINPIQYEIVKLLAARTENLFAVGDDDQSIYGFRGASPRCLLRFPKDYPHCRIVRLTVNYRCREIIVKAAGSLIAHNAERFEKTISANRRGGAEIRLFVYGTEEEQAASIARQVLRQHREKGVSFRDMALLVRTQEQSRPVARALLEASIPYQCPGAAYSLCDHWIAKDLTAYLRLAVDRRDLAALRLIANRPKRGIPGFLIGPSQSTQGYGLQDWLEAEKLSCSLRAEVEELSYHLRKLQRMKPGRGLRYLWWTVGYGHYAYVYGDQHYVTRRHVRQIYKRLCLEADACETLEDWLGRQRESGASEMTEEGIHIMTMHGAKGLEFQSVWIPDLSEGICPHEKAVSVDAVEEERRLFYVAVTRARDDLWLSRTKKVEGLARKASRFIEDLGDL</sequence>
<dbReference type="Gene3D" id="1.10.486.10">
    <property type="entry name" value="PCRA, domain 4"/>
    <property type="match status" value="1"/>
</dbReference>
<keyword evidence="4 11" id="KW-0347">Helicase</keyword>
<evidence type="ECO:0000259" key="13">
    <source>
        <dbReference type="PROSITE" id="PS51217"/>
    </source>
</evidence>
<dbReference type="SUPFAM" id="SSF52540">
    <property type="entry name" value="P-loop containing nucleoside triphosphate hydrolases"/>
    <property type="match status" value="1"/>
</dbReference>
<evidence type="ECO:0000256" key="1">
    <source>
        <dbReference type="ARBA" id="ARBA00009922"/>
    </source>
</evidence>
<evidence type="ECO:0000259" key="12">
    <source>
        <dbReference type="PROSITE" id="PS51198"/>
    </source>
</evidence>
<evidence type="ECO:0000256" key="5">
    <source>
        <dbReference type="ARBA" id="ARBA00022840"/>
    </source>
</evidence>
<proteinExistence type="inferred from homology"/>
<evidence type="ECO:0000256" key="3">
    <source>
        <dbReference type="ARBA" id="ARBA00022801"/>
    </source>
</evidence>